<gene>
    <name evidence="1" type="ORF">HDF15_004789</name>
</gene>
<dbReference type="AlphaFoldDB" id="A0A7W7ZUI2"/>
<dbReference type="Gene3D" id="3.40.50.1240">
    <property type="entry name" value="Phosphoglycerate mutase-like"/>
    <property type="match status" value="1"/>
</dbReference>
<dbReference type="GO" id="GO:0016787">
    <property type="term" value="F:hydrolase activity"/>
    <property type="evidence" value="ECO:0007669"/>
    <property type="project" value="UniProtKB-KW"/>
</dbReference>
<organism evidence="1 2">
    <name type="scientific">Granulicella mallensis</name>
    <dbReference type="NCBI Taxonomy" id="940614"/>
    <lineage>
        <taxon>Bacteria</taxon>
        <taxon>Pseudomonadati</taxon>
        <taxon>Acidobacteriota</taxon>
        <taxon>Terriglobia</taxon>
        <taxon>Terriglobales</taxon>
        <taxon>Acidobacteriaceae</taxon>
        <taxon>Granulicella</taxon>
    </lineage>
</organism>
<dbReference type="Proteomes" id="UP000584867">
    <property type="component" value="Unassembled WGS sequence"/>
</dbReference>
<dbReference type="EC" id="3.1.3.-" evidence="1"/>
<sequence>MNLFILRHASAGTRRINPLLDLKRPLDKDGKSHCLQLAHVLMAMKINFDLIVSSPLKRSLQTAQLVGTETGYESRILISNALAPTATFDQFQRLLRECASHENLLVVGHNPNITAFLGQLIDPSVSSISSLDDRTPSRVRLRKGSLARLTLMRGPATLQWLLDPRIVRSLYATSTKSSRRKISRK</sequence>
<dbReference type="Pfam" id="PF00300">
    <property type="entry name" value="His_Phos_1"/>
    <property type="match status" value="1"/>
</dbReference>
<dbReference type="EMBL" id="JACHIO010000027">
    <property type="protein sequence ID" value="MBB5066412.1"/>
    <property type="molecule type" value="Genomic_DNA"/>
</dbReference>
<proteinExistence type="predicted"/>
<keyword evidence="1" id="KW-0378">Hydrolase</keyword>
<dbReference type="SUPFAM" id="SSF53254">
    <property type="entry name" value="Phosphoglycerate mutase-like"/>
    <property type="match status" value="1"/>
</dbReference>
<name>A0A7W7ZUI2_9BACT</name>
<reference evidence="1 2" key="1">
    <citation type="submission" date="2020-08" db="EMBL/GenBank/DDBJ databases">
        <title>Genomic Encyclopedia of Type Strains, Phase IV (KMG-V): Genome sequencing to study the core and pangenomes of soil and plant-associated prokaryotes.</title>
        <authorList>
            <person name="Whitman W."/>
        </authorList>
    </citation>
    <scope>NUCLEOTIDE SEQUENCE [LARGE SCALE GENOMIC DNA]</scope>
    <source>
        <strain evidence="1 2">X5P3</strain>
    </source>
</reference>
<dbReference type="CDD" id="cd07067">
    <property type="entry name" value="HP_PGM_like"/>
    <property type="match status" value="1"/>
</dbReference>
<dbReference type="InterPro" id="IPR029033">
    <property type="entry name" value="His_PPase_superfam"/>
</dbReference>
<dbReference type="InterPro" id="IPR013078">
    <property type="entry name" value="His_Pase_superF_clade-1"/>
</dbReference>
<comment type="caution">
    <text evidence="1">The sequence shown here is derived from an EMBL/GenBank/DDBJ whole genome shotgun (WGS) entry which is preliminary data.</text>
</comment>
<protein>
    <submittedName>
        <fullName evidence="1">Phosphohistidine phosphatase</fullName>
        <ecNumber evidence="1">3.1.3.-</ecNumber>
    </submittedName>
</protein>
<evidence type="ECO:0000313" key="2">
    <source>
        <dbReference type="Proteomes" id="UP000584867"/>
    </source>
</evidence>
<dbReference type="RefSeq" id="WP_184259987.1">
    <property type="nucleotide sequence ID" value="NZ_JACHIO010000027.1"/>
</dbReference>
<dbReference type="SMART" id="SM00855">
    <property type="entry name" value="PGAM"/>
    <property type="match status" value="1"/>
</dbReference>
<accession>A0A7W7ZUI2</accession>
<evidence type="ECO:0000313" key="1">
    <source>
        <dbReference type="EMBL" id="MBB5066412.1"/>
    </source>
</evidence>